<reference evidence="2" key="1">
    <citation type="submission" date="2022-11" db="UniProtKB">
        <authorList>
            <consortium name="WormBaseParasite"/>
        </authorList>
    </citation>
    <scope>IDENTIFICATION</scope>
</reference>
<sequence length="326" mass="37550">MPIIEDEVETSTPSYASDFLLNYDPTDYNKIFVESDADHNEELSFDEFKAKSVDDLVAKKKVVFQKIDSNGDGFATQEEVDAYSKTLEDAETARYLLTYDKYFGGNKDGNLQADEFLRYTQDECLYQNYYEDREVAEDGSYTNITEYFLKWDKDGDQSWNAEEMDAWNKETVADVYLSMFCNSIEMPTTDGNYGMWGIGSSSAAPYVSEVQIQEQDTNGDGIASEDEKEAYQLKLQEESSTIQMRAYDNDNGGNNDGKLQTEEFVRYCQDTWPMKFGRPTENIADYIALLDQDGDKTSLNLHEMAAWMNDEDEWPDKYFDKPKNMQ</sequence>
<protein>
    <submittedName>
        <fullName evidence="2">Calmodulin</fullName>
    </submittedName>
</protein>
<accession>A0A914WGQ9</accession>
<dbReference type="AlphaFoldDB" id="A0A914WGQ9"/>
<keyword evidence="1" id="KW-1185">Reference proteome</keyword>
<name>A0A914WGQ9_9BILA</name>
<dbReference type="Proteomes" id="UP000887566">
    <property type="component" value="Unplaced"/>
</dbReference>
<evidence type="ECO:0000313" key="2">
    <source>
        <dbReference type="WBParaSite" id="PSAMB.scaffold418size52021.g5729.t1"/>
    </source>
</evidence>
<dbReference type="WBParaSite" id="PSAMB.scaffold418size52021.g5729.t1">
    <property type="protein sequence ID" value="PSAMB.scaffold418size52021.g5729.t1"/>
    <property type="gene ID" value="PSAMB.scaffold418size52021.g5729"/>
</dbReference>
<organism evidence="1 2">
    <name type="scientific">Plectus sambesii</name>
    <dbReference type="NCBI Taxonomy" id="2011161"/>
    <lineage>
        <taxon>Eukaryota</taxon>
        <taxon>Metazoa</taxon>
        <taxon>Ecdysozoa</taxon>
        <taxon>Nematoda</taxon>
        <taxon>Chromadorea</taxon>
        <taxon>Plectida</taxon>
        <taxon>Plectina</taxon>
        <taxon>Plectoidea</taxon>
        <taxon>Plectidae</taxon>
        <taxon>Plectus</taxon>
    </lineage>
</organism>
<dbReference type="SUPFAM" id="SSF47473">
    <property type="entry name" value="EF-hand"/>
    <property type="match status" value="2"/>
</dbReference>
<dbReference type="InterPro" id="IPR011992">
    <property type="entry name" value="EF-hand-dom_pair"/>
</dbReference>
<evidence type="ECO:0000313" key="1">
    <source>
        <dbReference type="Proteomes" id="UP000887566"/>
    </source>
</evidence>
<proteinExistence type="predicted"/>
<dbReference type="Gene3D" id="1.10.238.10">
    <property type="entry name" value="EF-hand"/>
    <property type="match status" value="2"/>
</dbReference>